<feature type="domain" description="SF4 helicase" evidence="2">
    <location>
        <begin position="265"/>
        <end position="532"/>
    </location>
</feature>
<dbReference type="EMBL" id="LR796486">
    <property type="protein sequence ID" value="CAB4147229.1"/>
    <property type="molecule type" value="Genomic_DNA"/>
</dbReference>
<gene>
    <name evidence="3" type="ORF">UFOVP507_18</name>
</gene>
<dbReference type="PANTHER" id="PTHR12873:SF0">
    <property type="entry name" value="TWINKLE MTDNA HELICASE"/>
    <property type="match status" value="1"/>
</dbReference>
<dbReference type="Pfam" id="PF03796">
    <property type="entry name" value="DnaB_C"/>
    <property type="match status" value="1"/>
</dbReference>
<dbReference type="InterPro" id="IPR034154">
    <property type="entry name" value="TOPRIM_DnaG/twinkle"/>
</dbReference>
<dbReference type="Gene3D" id="3.40.1360.10">
    <property type="match status" value="1"/>
</dbReference>
<dbReference type="InterPro" id="IPR007694">
    <property type="entry name" value="DNA_helicase_DnaB-like_C"/>
</dbReference>
<keyword evidence="1" id="KW-1194">Viral DNA replication</keyword>
<feature type="binding site" evidence="1">
    <location>
        <position position="144"/>
    </location>
    <ligand>
        <name>Mg(2+)</name>
        <dbReference type="ChEBI" id="CHEBI:18420"/>
        <label>1</label>
        <note>catalytic</note>
    </ligand>
</feature>
<feature type="site" description="dTTP/dATP binding" evidence="1">
    <location>
        <position position="483"/>
    </location>
</feature>
<comment type="subunit">
    <text evidence="1">Homohexamer. Assembles as a hexamer onto linear or circular ssDNA in the presence of ATP or dTTP. Interacts (via C-terminus) with the viral DNA polymerase that is bound to DNA; this interaction is essential to initiate leading-strand DNA synthesis. The priming complex consists of 2 DNA polymerases and 1 helicase-primase hexamer that assemble on the DNA template. Interacts with the single-stranded DNA-binding protein. Part of the replicase complex that includes the DNA polymerase, the primase/helicase and the single-stranded DNA binding protein.</text>
</comment>
<proteinExistence type="inferred from homology"/>
<keyword evidence="1" id="KW-0862">Zinc</keyword>
<dbReference type="SUPFAM" id="SSF56731">
    <property type="entry name" value="DNA primase core"/>
    <property type="match status" value="1"/>
</dbReference>
<feature type="site" description="dTTP/dATP binding" evidence="1">
    <location>
        <position position="445"/>
    </location>
</feature>
<dbReference type="GO" id="GO:0006269">
    <property type="term" value="P:DNA replication, synthesis of primer"/>
    <property type="evidence" value="ECO:0007669"/>
    <property type="project" value="UniProtKB-KW"/>
</dbReference>
<dbReference type="InterPro" id="IPR027032">
    <property type="entry name" value="Twinkle-like"/>
</dbReference>
<keyword evidence="1" id="KW-0548">Nucleotidyltransferase</keyword>
<sequence length="532" mass="59019">MDKTTSQFIKHIPCLKCGSSDGNSIYTDNHQYCHVCQNYIDGDGTESVTPKQTNPMRSFTNYDNSISHSIVDRGLTQATCVAYGVHNDDKNHYYPYFDLDGVLSGIKIRGIADKSFSVQGDWKSTTLFGQSKFAKGGRNVTIHEGELDALAGFQMAGSKYPHVSVKNGASAALKDCKQAYEWLDSFESIIISFDGDEVGQKAANDVAELFGSKCKIVKHITGFKDACDYLKAGKQGDYVSLWWNAEQWTPDGIIAGSTLWEEVNKPVEKSLALYPWEGVNELTYGIRPAELITVTAGSGLGKSQFLREIIWHLLKTTDGNIGCMFMEESVVKTAKSIMSLYANKPLHLPDTIISTEELQNAFDNTLGTDRLFFWDNFGSTDIDNVINRIRYFAKAADCKYVFLDHISMVISAQSNNDERKAIDELMTKLRMLVQETNICLVAVSHLKRPESKGHEEGAATSLSQLRGSGSIAQLSDIVIGLVRNAQADDPIERNTTKVSILKNRFAGLTSPHCASLLYNRETGRMLEIKDQL</sequence>
<keyword evidence="1" id="KW-0547">Nucleotide-binding</keyword>
<comment type="caution">
    <text evidence="1">Lacks conserved residue(s) required for the propagation of feature annotation.</text>
</comment>
<protein>
    <recommendedName>
        <fullName evidence="1">DNA helicase/primase</fullName>
        <ecNumber evidence="1">2.7.7.-</ecNumber>
        <ecNumber evidence="1">3.6.4.12</ecNumber>
    </recommendedName>
</protein>
<feature type="site" description="dTTP/dATP binding" evidence="1">
    <location>
        <position position="518"/>
    </location>
</feature>
<dbReference type="PROSITE" id="PS51199">
    <property type="entry name" value="SF4_HELICASE"/>
    <property type="match status" value="1"/>
</dbReference>
<dbReference type="HAMAP" id="MF_04154">
    <property type="entry name" value="Helic_Prim_T7"/>
    <property type="match status" value="1"/>
</dbReference>
<feature type="zinc finger region" description="C4-like; zinc ribbon fold" evidence="1">
    <location>
        <begin position="14"/>
        <end position="36"/>
    </location>
</feature>
<evidence type="ECO:0000256" key="1">
    <source>
        <dbReference type="HAMAP-Rule" id="MF_04154"/>
    </source>
</evidence>
<feature type="binding site" evidence="1">
    <location>
        <position position="17"/>
    </location>
    <ligand>
        <name>Zn(2+)</name>
        <dbReference type="ChEBI" id="CHEBI:29105"/>
    </ligand>
</feature>
<dbReference type="GO" id="GO:0008270">
    <property type="term" value="F:zinc ion binding"/>
    <property type="evidence" value="ECO:0007669"/>
    <property type="project" value="UniProtKB-UniRule"/>
</dbReference>
<keyword evidence="1" id="KW-0808">Transferase</keyword>
<dbReference type="EC" id="2.7.7.-" evidence="1"/>
<keyword evidence="1" id="KW-0067">ATP-binding</keyword>
<evidence type="ECO:0000313" key="3">
    <source>
        <dbReference type="EMBL" id="CAB4147229.1"/>
    </source>
</evidence>
<keyword evidence="1" id="KW-0460">Magnesium</keyword>
<comment type="catalytic activity">
    <reaction evidence="1">
        <text>ATP + H2O = ADP + phosphate + H(+)</text>
        <dbReference type="Rhea" id="RHEA:13065"/>
        <dbReference type="ChEBI" id="CHEBI:15377"/>
        <dbReference type="ChEBI" id="CHEBI:15378"/>
        <dbReference type="ChEBI" id="CHEBI:30616"/>
        <dbReference type="ChEBI" id="CHEBI:43474"/>
        <dbReference type="ChEBI" id="CHEBI:456216"/>
        <dbReference type="EC" id="3.6.4.12"/>
    </reaction>
</comment>
<keyword evidence="1" id="KW-0235">DNA replication</keyword>
<dbReference type="GO" id="GO:0016787">
    <property type="term" value="F:hydrolase activity"/>
    <property type="evidence" value="ECO:0007669"/>
    <property type="project" value="UniProtKB-KW"/>
</dbReference>
<dbReference type="SUPFAM" id="SSF52540">
    <property type="entry name" value="P-loop containing nucleoside triphosphate hydrolases"/>
    <property type="match status" value="1"/>
</dbReference>
<keyword evidence="1" id="KW-0479">Metal-binding</keyword>
<keyword evidence="1" id="KW-0639">Primosome</keyword>
<comment type="domain">
    <text evidence="1">The N-terminus zinc finger domain is essential for delivering the primed DNA template to the DNA polymerase. The central core domain contains the primase activity. The C-terminus region is responsible for the helicase activity and binds 1 Mg(2+)-dTTP.</text>
</comment>
<dbReference type="InterPro" id="IPR046394">
    <property type="entry name" value="Helic_Prim_T7"/>
</dbReference>
<dbReference type="GO" id="GO:0043139">
    <property type="term" value="F:5'-3' DNA helicase activity"/>
    <property type="evidence" value="ECO:0007669"/>
    <property type="project" value="InterPro"/>
</dbReference>
<organism evidence="3">
    <name type="scientific">uncultured Caudovirales phage</name>
    <dbReference type="NCBI Taxonomy" id="2100421"/>
    <lineage>
        <taxon>Viruses</taxon>
        <taxon>Duplodnaviria</taxon>
        <taxon>Heunggongvirae</taxon>
        <taxon>Uroviricota</taxon>
        <taxon>Caudoviricetes</taxon>
        <taxon>Peduoviridae</taxon>
        <taxon>Maltschvirus</taxon>
        <taxon>Maltschvirus maltsch</taxon>
    </lineage>
</organism>
<dbReference type="Pfam" id="PF13155">
    <property type="entry name" value="Toprim_2"/>
    <property type="match status" value="1"/>
</dbReference>
<feature type="binding site" evidence="1">
    <location>
        <position position="194"/>
    </location>
    <ligand>
        <name>Mg(2+)</name>
        <dbReference type="ChEBI" id="CHEBI:18420"/>
        <label>1</label>
        <note>catalytic</note>
    </ligand>
</feature>
<keyword evidence="1" id="KW-0378">Hydrolase</keyword>
<dbReference type="CDD" id="cd01029">
    <property type="entry name" value="TOPRIM_primases"/>
    <property type="match status" value="1"/>
</dbReference>
<dbReference type="InterPro" id="IPR027417">
    <property type="entry name" value="P-loop_NTPase"/>
</dbReference>
<dbReference type="GO" id="GO:0003899">
    <property type="term" value="F:DNA-directed RNA polymerase activity"/>
    <property type="evidence" value="ECO:0007669"/>
    <property type="project" value="UniProtKB-UniRule"/>
</dbReference>
<dbReference type="InterPro" id="IPR013237">
    <property type="entry name" value="Phage_T7_Gp4_N"/>
</dbReference>
<dbReference type="CDD" id="cd19483">
    <property type="entry name" value="RecA-like_Gp4D_helicase"/>
    <property type="match status" value="1"/>
</dbReference>
<comment type="cofactor">
    <cofactor evidence="1">
        <name>Mg(2+)</name>
        <dbReference type="ChEBI" id="CHEBI:18420"/>
    </cofactor>
    <text evidence="1">Binds 2 Mg(2+), one of which is catalytic.</text>
</comment>
<keyword evidence="1" id="KW-0347">Helicase</keyword>
<keyword evidence="1" id="KW-0511">Multifunctional enzyme</keyword>
<dbReference type="GO" id="GO:0005524">
    <property type="term" value="F:ATP binding"/>
    <property type="evidence" value="ECO:0007669"/>
    <property type="project" value="UniProtKB-UniRule"/>
</dbReference>
<dbReference type="SMART" id="SM00778">
    <property type="entry name" value="Prim_Zn_Ribbon"/>
    <property type="match status" value="1"/>
</dbReference>
<comment type="function">
    <text evidence="1">ATP-dependent DNA helicase and primase essential for viral DNA replication and recombination. The helicase moves 5' -&gt; 3' on the lagging strand template, unwinding the DNA duplex ahead of the leading strand polymerase at the replication fork and generating ssDNA for both leading and lagging strand synthesis. ATP or dTTP hydrolysis propels each helicase domain to translocate sequentially along DNA. Mediates strand transfer when a joint molecule is available and participates in recombinational DNA repair through its role in strand exchange. Primase activity synthesizes short RNA primers at the sequence 5'-GTC-3' on the lagging strand that the polymerase elongates using dNTPs and providing the primase is still present.</text>
</comment>
<dbReference type="EC" id="3.6.4.12" evidence="1"/>
<name>A0A6J5MUH7_9CAUD</name>
<dbReference type="Gene3D" id="2.20.25.10">
    <property type="match status" value="1"/>
</dbReference>
<dbReference type="Gene3D" id="2.20.25.180">
    <property type="match status" value="1"/>
</dbReference>
<evidence type="ECO:0000259" key="2">
    <source>
        <dbReference type="PROSITE" id="PS51199"/>
    </source>
</evidence>
<dbReference type="Gene3D" id="3.40.50.300">
    <property type="entry name" value="P-loop containing nucleotide triphosphate hydrolases"/>
    <property type="match status" value="1"/>
</dbReference>
<dbReference type="SUPFAM" id="SSF57783">
    <property type="entry name" value="Zinc beta-ribbon"/>
    <property type="match status" value="1"/>
</dbReference>
<feature type="binding site" evidence="1">
    <location>
        <position position="225"/>
    </location>
    <ligand>
        <name>Mg(2+)</name>
        <dbReference type="ChEBI" id="CHEBI:18420"/>
        <label>2</label>
    </ligand>
</feature>
<feature type="binding site" evidence="1">
    <location>
        <begin position="296"/>
        <end position="303"/>
    </location>
    <ligand>
        <name>ATP</name>
        <dbReference type="ChEBI" id="CHEBI:30616"/>
    </ligand>
</feature>
<feature type="binding site" evidence="1">
    <location>
        <position position="36"/>
    </location>
    <ligand>
        <name>Zn(2+)</name>
        <dbReference type="ChEBI" id="CHEBI:29105"/>
    </ligand>
</feature>
<dbReference type="GO" id="GO:0039693">
    <property type="term" value="P:viral DNA genome replication"/>
    <property type="evidence" value="ECO:0007669"/>
    <property type="project" value="UniProtKB-UniRule"/>
</dbReference>
<comment type="similarity">
    <text evidence="1">Belongs to the Teseptimavirus DNA helicase/primase family.</text>
</comment>
<dbReference type="GO" id="GO:0003697">
    <property type="term" value="F:single-stranded DNA binding"/>
    <property type="evidence" value="ECO:0007669"/>
    <property type="project" value="InterPro"/>
</dbReference>
<feature type="site" description="dTTP/dATP binding" evidence="1">
    <location>
        <position position="504"/>
    </location>
</feature>
<keyword evidence="1" id="KW-0863">Zinc-finger</keyword>
<dbReference type="PANTHER" id="PTHR12873">
    <property type="entry name" value="T7-LIKE MITOCHONDRIAL DNA HELICASE"/>
    <property type="match status" value="1"/>
</dbReference>
<feature type="binding site" evidence="1">
    <location>
        <position position="33"/>
    </location>
    <ligand>
        <name>Zn(2+)</name>
        <dbReference type="ChEBI" id="CHEBI:29105"/>
    </ligand>
</feature>
<accession>A0A6J5MUH7</accession>
<reference evidence="3" key="1">
    <citation type="submission" date="2020-04" db="EMBL/GenBank/DDBJ databases">
        <authorList>
            <person name="Chiriac C."/>
            <person name="Salcher M."/>
            <person name="Ghai R."/>
            <person name="Kavagutti S V."/>
        </authorList>
    </citation>
    <scope>NUCLEOTIDE SEQUENCE</scope>
</reference>
<feature type="binding site" evidence="1">
    <location>
        <position position="14"/>
    </location>
    <ligand>
        <name>Zn(2+)</name>
        <dbReference type="ChEBI" id="CHEBI:29105"/>
    </ligand>
</feature>